<keyword evidence="6 9" id="KW-0326">Glycosidase</keyword>
<dbReference type="GO" id="GO:0004650">
    <property type="term" value="F:polygalacturonase activity"/>
    <property type="evidence" value="ECO:0007669"/>
    <property type="project" value="InterPro"/>
</dbReference>
<keyword evidence="10" id="KW-0732">Signal</keyword>
<evidence type="ECO:0000256" key="5">
    <source>
        <dbReference type="ARBA" id="ARBA00023277"/>
    </source>
</evidence>
<evidence type="ECO:0000256" key="4">
    <source>
        <dbReference type="ARBA" id="ARBA00023180"/>
    </source>
</evidence>
<comment type="similarity">
    <text evidence="1 9">Belongs to the glycosyl hydrolase 28 family.</text>
</comment>
<dbReference type="InterPro" id="IPR012334">
    <property type="entry name" value="Pectin_lyas_fold"/>
</dbReference>
<dbReference type="PANTHER" id="PTHR31736:SF9">
    <property type="entry name" value="ENDO-XYLOGALACTURONAN HYDROLASE A-RELATED"/>
    <property type="match status" value="1"/>
</dbReference>
<dbReference type="OrthoDB" id="9795222at2"/>
<protein>
    <submittedName>
        <fullName evidence="11">Endo-polygalacturonase</fullName>
    </submittedName>
</protein>
<evidence type="ECO:0000256" key="1">
    <source>
        <dbReference type="ARBA" id="ARBA00008834"/>
    </source>
</evidence>
<dbReference type="PANTHER" id="PTHR31736">
    <property type="match status" value="1"/>
</dbReference>
<dbReference type="AlphaFoldDB" id="A0A5B8VX03"/>
<keyword evidence="5" id="KW-0119">Carbohydrate metabolism</keyword>
<name>A0A5B8VX03_9SPHI</name>
<proteinExistence type="inferred from homology"/>
<comment type="function">
    <text evidence="8">Pectinolytic enzyme involved in the degradation of xylogalacturonan (xga), a galacturonan backbone heavily substituted with xylose, and which is one important component of the hairy regions of pectin. Activity requires a galacturonic acid backbone substituted with xylose.</text>
</comment>
<evidence type="ECO:0000256" key="3">
    <source>
        <dbReference type="ARBA" id="ARBA00022801"/>
    </source>
</evidence>
<evidence type="ECO:0000256" key="10">
    <source>
        <dbReference type="SAM" id="SignalP"/>
    </source>
</evidence>
<dbReference type="Proteomes" id="UP000321362">
    <property type="component" value="Chromosome"/>
</dbReference>
<sequence>MKKRIITLFLLLLCIGNLAKAQLITCNAPDGAALTTDFTVRVRQNGKGWKTVPTYMAKVTNKVNTNSEYQLSSFAYFDFSGVVEVAVTYNRGIVKQARVRPLSFGISPKIQSNKVSFFLDKPRNLSIEINGDIFHNLQLFANPLETFRPSWADTSVTYFGPGIHQVGVLKARSNQTIYIAAGAIVQGQILIDKVENVRVLGRGILTQLPVSPKADIKNTSPAIIPGSRNDQLTITFSKNVEVNGIIVLPHKYSVLIGQSAGVKISNFKSFSFEGNADGIDVFCSSDVAISDIFMRNSDDCIAIYGHRWNYYGNSKNITVANATLWADVAHPILIGTHGDTNNPDTLENMTFKNIDILEQHEHQIDYQGCIALNAGDSNLLNQISFENIRVEDFREGQLVNIRVMFNHYYNTSPGRGIQNIYFKDIYFKGSHANISVIAGYDNDRRIKNVVFENLKINGIGIADDMPGKPSYYKTADMANILIGEHTDGIRFISSKNK</sequence>
<keyword evidence="4" id="KW-0325">Glycoprotein</keyword>
<reference evidence="11 12" key="1">
    <citation type="journal article" date="2013" name="J. Microbiol.">
        <title>Mucilaginibacter ginsenosidivorax sp. nov., with ginsenoside converting activity isolated from sediment.</title>
        <authorList>
            <person name="Kim J.K."/>
            <person name="Choi T.E."/>
            <person name="Liu Q.M."/>
            <person name="Park H.Y."/>
            <person name="Yi T.H."/>
            <person name="Yoon M.H."/>
            <person name="Kim S.C."/>
            <person name="Im W.T."/>
        </authorList>
    </citation>
    <scope>NUCLEOTIDE SEQUENCE [LARGE SCALE GENOMIC DNA]</scope>
    <source>
        <strain evidence="11 12">KHI28</strain>
    </source>
</reference>
<feature type="signal peptide" evidence="10">
    <location>
        <begin position="1"/>
        <end position="21"/>
    </location>
</feature>
<dbReference type="Pfam" id="PF00295">
    <property type="entry name" value="Glyco_hydro_28"/>
    <property type="match status" value="1"/>
</dbReference>
<evidence type="ECO:0000313" key="12">
    <source>
        <dbReference type="Proteomes" id="UP000321362"/>
    </source>
</evidence>
<dbReference type="EMBL" id="CP042437">
    <property type="protein sequence ID" value="QEC75165.1"/>
    <property type="molecule type" value="Genomic_DNA"/>
</dbReference>
<keyword evidence="3 9" id="KW-0378">Hydrolase</keyword>
<dbReference type="SUPFAM" id="SSF51126">
    <property type="entry name" value="Pectin lyase-like"/>
    <property type="match status" value="1"/>
</dbReference>
<dbReference type="KEGG" id="mgk:FSB76_04100"/>
<evidence type="ECO:0000256" key="6">
    <source>
        <dbReference type="ARBA" id="ARBA00023295"/>
    </source>
</evidence>
<evidence type="ECO:0000256" key="9">
    <source>
        <dbReference type="RuleBase" id="RU361169"/>
    </source>
</evidence>
<evidence type="ECO:0000256" key="7">
    <source>
        <dbReference type="ARBA" id="ARBA00023326"/>
    </source>
</evidence>
<organism evidence="11 12">
    <name type="scientific">Mucilaginibacter ginsenosidivorax</name>
    <dbReference type="NCBI Taxonomy" id="862126"/>
    <lineage>
        <taxon>Bacteria</taxon>
        <taxon>Pseudomonadati</taxon>
        <taxon>Bacteroidota</taxon>
        <taxon>Sphingobacteriia</taxon>
        <taxon>Sphingobacteriales</taxon>
        <taxon>Sphingobacteriaceae</taxon>
        <taxon>Mucilaginibacter</taxon>
    </lineage>
</organism>
<feature type="chain" id="PRO_5022990337" evidence="10">
    <location>
        <begin position="22"/>
        <end position="497"/>
    </location>
</feature>
<keyword evidence="12" id="KW-1185">Reference proteome</keyword>
<dbReference type="RefSeq" id="WP_147052319.1">
    <property type="nucleotide sequence ID" value="NZ_CP042437.1"/>
</dbReference>
<accession>A0A5B8VX03</accession>
<dbReference type="GO" id="GO:0000272">
    <property type="term" value="P:polysaccharide catabolic process"/>
    <property type="evidence" value="ECO:0007669"/>
    <property type="project" value="UniProtKB-KW"/>
</dbReference>
<gene>
    <name evidence="11" type="ORF">FSB76_04100</name>
</gene>
<keyword evidence="2" id="KW-0677">Repeat</keyword>
<evidence type="ECO:0000256" key="8">
    <source>
        <dbReference type="ARBA" id="ARBA00037278"/>
    </source>
</evidence>
<evidence type="ECO:0000256" key="2">
    <source>
        <dbReference type="ARBA" id="ARBA00022737"/>
    </source>
</evidence>
<keyword evidence="7" id="KW-0624">Polysaccharide degradation</keyword>
<evidence type="ECO:0000313" key="11">
    <source>
        <dbReference type="EMBL" id="QEC75165.1"/>
    </source>
</evidence>
<dbReference type="InterPro" id="IPR011050">
    <property type="entry name" value="Pectin_lyase_fold/virulence"/>
</dbReference>
<dbReference type="Gene3D" id="2.160.20.10">
    <property type="entry name" value="Single-stranded right-handed beta-helix, Pectin lyase-like"/>
    <property type="match status" value="1"/>
</dbReference>
<dbReference type="InterPro" id="IPR000743">
    <property type="entry name" value="Glyco_hydro_28"/>
</dbReference>